<dbReference type="PROSITE" id="PS50850">
    <property type="entry name" value="MFS"/>
    <property type="match status" value="1"/>
</dbReference>
<feature type="transmembrane region" description="Helical" evidence="6">
    <location>
        <begin position="396"/>
        <end position="413"/>
    </location>
</feature>
<feature type="domain" description="Major facilitator superfamily (MFS) profile" evidence="7">
    <location>
        <begin position="64"/>
        <end position="570"/>
    </location>
</feature>
<dbReference type="OrthoDB" id="10021397at2759"/>
<dbReference type="GO" id="GO:0022857">
    <property type="term" value="F:transmembrane transporter activity"/>
    <property type="evidence" value="ECO:0007669"/>
    <property type="project" value="InterPro"/>
</dbReference>
<evidence type="ECO:0000256" key="6">
    <source>
        <dbReference type="SAM" id="Phobius"/>
    </source>
</evidence>
<keyword evidence="9" id="KW-1185">Reference proteome</keyword>
<feature type="transmembrane region" description="Helical" evidence="6">
    <location>
        <begin position="556"/>
        <end position="574"/>
    </location>
</feature>
<keyword evidence="4 6" id="KW-1133">Transmembrane helix</keyword>
<evidence type="ECO:0000256" key="5">
    <source>
        <dbReference type="ARBA" id="ARBA00023136"/>
    </source>
</evidence>
<dbReference type="SUPFAM" id="SSF103473">
    <property type="entry name" value="MFS general substrate transporter"/>
    <property type="match status" value="1"/>
</dbReference>
<name>A0A8H3JA19_9LECA</name>
<dbReference type="Gene3D" id="1.20.1250.20">
    <property type="entry name" value="MFS general substrate transporter like domains"/>
    <property type="match status" value="1"/>
</dbReference>
<feature type="transmembrane region" description="Helical" evidence="6">
    <location>
        <begin position="354"/>
        <end position="376"/>
    </location>
</feature>
<dbReference type="Pfam" id="PF07690">
    <property type="entry name" value="MFS_1"/>
    <property type="match status" value="1"/>
</dbReference>
<evidence type="ECO:0000259" key="7">
    <source>
        <dbReference type="PROSITE" id="PS50850"/>
    </source>
</evidence>
<feature type="transmembrane region" description="Helical" evidence="6">
    <location>
        <begin position="420"/>
        <end position="440"/>
    </location>
</feature>
<dbReference type="EMBL" id="CAJPDR010001000">
    <property type="protein sequence ID" value="CAF9943380.1"/>
    <property type="molecule type" value="Genomic_DNA"/>
</dbReference>
<evidence type="ECO:0000313" key="9">
    <source>
        <dbReference type="Proteomes" id="UP000664203"/>
    </source>
</evidence>
<feature type="transmembrane region" description="Helical" evidence="6">
    <location>
        <begin position="452"/>
        <end position="475"/>
    </location>
</feature>
<dbReference type="AlphaFoldDB" id="A0A8H3JA19"/>
<proteinExistence type="predicted"/>
<dbReference type="PANTHER" id="PTHR23501">
    <property type="entry name" value="MAJOR FACILITATOR SUPERFAMILY"/>
    <property type="match status" value="1"/>
</dbReference>
<keyword evidence="3 6" id="KW-0812">Transmembrane</keyword>
<evidence type="ECO:0000256" key="2">
    <source>
        <dbReference type="ARBA" id="ARBA00022448"/>
    </source>
</evidence>
<comment type="caution">
    <text evidence="8">The sequence shown here is derived from an EMBL/GenBank/DDBJ whole genome shotgun (WGS) entry which is preliminary data.</text>
</comment>
<evidence type="ECO:0000256" key="3">
    <source>
        <dbReference type="ARBA" id="ARBA00022692"/>
    </source>
</evidence>
<evidence type="ECO:0000256" key="1">
    <source>
        <dbReference type="ARBA" id="ARBA00004141"/>
    </source>
</evidence>
<gene>
    <name evidence="8" type="ORF">ALECFALPRED_000252</name>
</gene>
<dbReference type="Proteomes" id="UP000664203">
    <property type="component" value="Unassembled WGS sequence"/>
</dbReference>
<protein>
    <recommendedName>
        <fullName evidence="7">Major facilitator superfamily (MFS) profile domain-containing protein</fullName>
    </recommendedName>
</protein>
<feature type="transmembrane region" description="Helical" evidence="6">
    <location>
        <begin position="487"/>
        <end position="506"/>
    </location>
</feature>
<dbReference type="CDD" id="cd17502">
    <property type="entry name" value="MFS_Azr1_MDR_like"/>
    <property type="match status" value="1"/>
</dbReference>
<keyword evidence="2" id="KW-0813">Transport</keyword>
<organism evidence="8 9">
    <name type="scientific">Alectoria fallacina</name>
    <dbReference type="NCBI Taxonomy" id="1903189"/>
    <lineage>
        <taxon>Eukaryota</taxon>
        <taxon>Fungi</taxon>
        <taxon>Dikarya</taxon>
        <taxon>Ascomycota</taxon>
        <taxon>Pezizomycotina</taxon>
        <taxon>Lecanoromycetes</taxon>
        <taxon>OSLEUM clade</taxon>
        <taxon>Lecanoromycetidae</taxon>
        <taxon>Lecanorales</taxon>
        <taxon>Lecanorineae</taxon>
        <taxon>Parmeliaceae</taxon>
        <taxon>Alectoria</taxon>
    </lineage>
</organism>
<sequence>METLQLEAFAKPEVVAGHELENHHHKSDTDSLAPLGGNDAPHEDQIAADDVVDEYPSVVRRTIIVIGVALALFCVGIDLTIIATAIPKITDQFSGIELIGWYGSSFFLALACFQPFWGKVYQYFSLKYTFILAVFIFEIGSLLAGVCTATNCYRAFAVQTLRQTDRQISPTGIAPSSTVLIVGRAITGVGGAGIATGGYAILTVVARPELRPIFTGLVTTVYSIANVIGPIMGGAFAEHSTWRWCFYVNLPFGGTSGVIIFLFFGSQTSIRPKELVSLREKISHLDVIGITLALGSLICFVRALQVAGTTKPWNSSEVIGLLVGFVAMTLAFVLSQKLLHDRAMMVRKILRMRIIIVGMIFGFLHEGGFFTILYALPIYFQAVSDVSPAQAGVRNIPLLLSCGIGSIAAGLLVSKFKHYVPLMIWASGGGCIGTGLIYTLDVTSPSSQWIGYQVLAGLAFGTGLPLAIISGQAYVKNEDLPSATAMLLFAFNVGSALALAAAQSILDNLLLKNLPELAPNVDPQAVIQAGATEIRSTFAADAVPGIVEAYLKGLRAVYVMIIAFTGAATLAAAANKWERLSLKK</sequence>
<evidence type="ECO:0000313" key="8">
    <source>
        <dbReference type="EMBL" id="CAF9943380.1"/>
    </source>
</evidence>
<keyword evidence="5 6" id="KW-0472">Membrane</keyword>
<accession>A0A8H3JA19</accession>
<feature type="transmembrane region" description="Helical" evidence="6">
    <location>
        <begin position="63"/>
        <end position="86"/>
    </location>
</feature>
<comment type="subcellular location">
    <subcellularLocation>
        <location evidence="1">Membrane</location>
        <topology evidence="1">Multi-pass membrane protein</topology>
    </subcellularLocation>
</comment>
<dbReference type="InterPro" id="IPR011701">
    <property type="entry name" value="MFS"/>
</dbReference>
<feature type="transmembrane region" description="Helical" evidence="6">
    <location>
        <begin position="244"/>
        <end position="264"/>
    </location>
</feature>
<feature type="transmembrane region" description="Helical" evidence="6">
    <location>
        <begin position="213"/>
        <end position="232"/>
    </location>
</feature>
<feature type="transmembrane region" description="Helical" evidence="6">
    <location>
        <begin position="129"/>
        <end position="153"/>
    </location>
</feature>
<feature type="transmembrane region" description="Helical" evidence="6">
    <location>
        <begin position="98"/>
        <end position="117"/>
    </location>
</feature>
<reference evidence="8" key="1">
    <citation type="submission" date="2021-03" db="EMBL/GenBank/DDBJ databases">
        <authorList>
            <person name="Tagirdzhanova G."/>
        </authorList>
    </citation>
    <scope>NUCLEOTIDE SEQUENCE</scope>
</reference>
<dbReference type="InterPro" id="IPR020846">
    <property type="entry name" value="MFS_dom"/>
</dbReference>
<feature type="transmembrane region" description="Helical" evidence="6">
    <location>
        <begin position="285"/>
        <end position="304"/>
    </location>
</feature>
<evidence type="ECO:0000256" key="4">
    <source>
        <dbReference type="ARBA" id="ARBA00022989"/>
    </source>
</evidence>
<dbReference type="InterPro" id="IPR036259">
    <property type="entry name" value="MFS_trans_sf"/>
</dbReference>
<feature type="transmembrane region" description="Helical" evidence="6">
    <location>
        <begin position="316"/>
        <end position="334"/>
    </location>
</feature>
<dbReference type="GO" id="GO:0005886">
    <property type="term" value="C:plasma membrane"/>
    <property type="evidence" value="ECO:0007669"/>
    <property type="project" value="TreeGrafter"/>
</dbReference>
<dbReference type="PANTHER" id="PTHR23501:SF177">
    <property type="entry name" value="MAJOR FACILITATOR SUPERFAMILY (MFS) PROFILE DOMAIN-CONTAINING PROTEIN-RELATED"/>
    <property type="match status" value="1"/>
</dbReference>